<dbReference type="CDD" id="cd00118">
    <property type="entry name" value="LysM"/>
    <property type="match status" value="3"/>
</dbReference>
<dbReference type="GO" id="GO:0006508">
    <property type="term" value="P:proteolysis"/>
    <property type="evidence" value="ECO:0007669"/>
    <property type="project" value="UniProtKB-KW"/>
</dbReference>
<evidence type="ECO:0000259" key="9">
    <source>
        <dbReference type="PROSITE" id="PS51782"/>
    </source>
</evidence>
<dbReference type="Gene3D" id="3.90.1720.10">
    <property type="entry name" value="endopeptidase domain like (from Nostoc punctiforme)"/>
    <property type="match status" value="1"/>
</dbReference>
<keyword evidence="12" id="KW-1185">Reference proteome</keyword>
<dbReference type="InterPro" id="IPR036779">
    <property type="entry name" value="LysM_dom_sf"/>
</dbReference>
<dbReference type="RefSeq" id="WP_126046765.1">
    <property type="nucleotide sequence ID" value="NZ_QYTV02000001.1"/>
</dbReference>
<keyword evidence="5" id="KW-0378">Hydrolase</keyword>
<evidence type="ECO:0000259" key="10">
    <source>
        <dbReference type="PROSITE" id="PS51935"/>
    </source>
</evidence>
<keyword evidence="2" id="KW-0645">Protease</keyword>
<dbReference type="PANTHER" id="PTHR47053">
    <property type="entry name" value="MUREIN DD-ENDOPEPTIDASE MEPH-RELATED"/>
    <property type="match status" value="1"/>
</dbReference>
<evidence type="ECO:0000256" key="7">
    <source>
        <dbReference type="SAM" id="MobiDB-lite"/>
    </source>
</evidence>
<feature type="region of interest" description="Disordered" evidence="7">
    <location>
        <begin position="71"/>
        <end position="101"/>
    </location>
</feature>
<dbReference type="Gene3D" id="3.10.350.10">
    <property type="entry name" value="LysM domain"/>
    <property type="match status" value="3"/>
</dbReference>
<comment type="caution">
    <text evidence="11">The sequence shown here is derived from an EMBL/GenBank/DDBJ whole genome shotgun (WGS) entry which is preliminary data.</text>
</comment>
<proteinExistence type="inferred from homology"/>
<evidence type="ECO:0000256" key="5">
    <source>
        <dbReference type="ARBA" id="ARBA00022801"/>
    </source>
</evidence>
<dbReference type="PROSITE" id="PS51935">
    <property type="entry name" value="NLPC_P60"/>
    <property type="match status" value="1"/>
</dbReference>
<keyword evidence="3 8" id="KW-0732">Signal</keyword>
<comment type="similarity">
    <text evidence="1">Belongs to the peptidase C40 family.</text>
</comment>
<keyword evidence="6" id="KW-0788">Thiol protease</keyword>
<organism evidence="11 12">
    <name type="scientific">Siminovitchia acidinfaciens</name>
    <dbReference type="NCBI Taxonomy" id="2321395"/>
    <lineage>
        <taxon>Bacteria</taxon>
        <taxon>Bacillati</taxon>
        <taxon>Bacillota</taxon>
        <taxon>Bacilli</taxon>
        <taxon>Bacillales</taxon>
        <taxon>Bacillaceae</taxon>
        <taxon>Siminovitchia</taxon>
    </lineage>
</organism>
<dbReference type="InterPro" id="IPR051202">
    <property type="entry name" value="Peptidase_C40"/>
</dbReference>
<evidence type="ECO:0000256" key="4">
    <source>
        <dbReference type="ARBA" id="ARBA00022737"/>
    </source>
</evidence>
<feature type="domain" description="LysM" evidence="9">
    <location>
        <begin position="25"/>
        <end position="68"/>
    </location>
</feature>
<dbReference type="PROSITE" id="PS51782">
    <property type="entry name" value="LYSM"/>
    <property type="match status" value="3"/>
</dbReference>
<feature type="domain" description="LysM" evidence="9">
    <location>
        <begin position="175"/>
        <end position="218"/>
    </location>
</feature>
<reference evidence="11" key="1">
    <citation type="submission" date="2018-12" db="EMBL/GenBank/DDBJ databases">
        <authorList>
            <person name="Sun L."/>
            <person name="Chen Z."/>
        </authorList>
    </citation>
    <scope>NUCLEOTIDE SEQUENCE [LARGE SCALE GENOMIC DNA]</scope>
    <source>
        <strain evidence="11">3-2-2</strain>
    </source>
</reference>
<evidence type="ECO:0000256" key="3">
    <source>
        <dbReference type="ARBA" id="ARBA00022729"/>
    </source>
</evidence>
<accession>A0A429Y6M1</accession>
<dbReference type="InterPro" id="IPR038765">
    <property type="entry name" value="Papain-like_cys_pep_sf"/>
</dbReference>
<evidence type="ECO:0000256" key="8">
    <source>
        <dbReference type="SAM" id="SignalP"/>
    </source>
</evidence>
<dbReference type="Pfam" id="PF01476">
    <property type="entry name" value="LysM"/>
    <property type="match status" value="3"/>
</dbReference>
<evidence type="ECO:0000313" key="11">
    <source>
        <dbReference type="EMBL" id="RST77099.1"/>
    </source>
</evidence>
<evidence type="ECO:0000256" key="2">
    <source>
        <dbReference type="ARBA" id="ARBA00022670"/>
    </source>
</evidence>
<dbReference type="Proteomes" id="UP000287156">
    <property type="component" value="Unassembled WGS sequence"/>
</dbReference>
<feature type="domain" description="NlpC/P60" evidence="10">
    <location>
        <begin position="240"/>
        <end position="360"/>
    </location>
</feature>
<dbReference type="OrthoDB" id="9813368at2"/>
<dbReference type="Pfam" id="PF00877">
    <property type="entry name" value="NLPC_P60"/>
    <property type="match status" value="1"/>
</dbReference>
<dbReference type="InterPro" id="IPR018392">
    <property type="entry name" value="LysM"/>
</dbReference>
<dbReference type="SMART" id="SM00257">
    <property type="entry name" value="LysM"/>
    <property type="match status" value="3"/>
</dbReference>
<feature type="chain" id="PRO_5019166643" evidence="8">
    <location>
        <begin position="25"/>
        <end position="360"/>
    </location>
</feature>
<evidence type="ECO:0000256" key="1">
    <source>
        <dbReference type="ARBA" id="ARBA00007074"/>
    </source>
</evidence>
<gene>
    <name evidence="11" type="ORF">D4T97_000950</name>
</gene>
<dbReference type="EMBL" id="QYTV02000001">
    <property type="protein sequence ID" value="RST77099.1"/>
    <property type="molecule type" value="Genomic_DNA"/>
</dbReference>
<evidence type="ECO:0000313" key="12">
    <source>
        <dbReference type="Proteomes" id="UP000287156"/>
    </source>
</evidence>
<name>A0A429Y6M1_9BACI</name>
<feature type="region of interest" description="Disordered" evidence="7">
    <location>
        <begin position="144"/>
        <end position="173"/>
    </location>
</feature>
<dbReference type="SUPFAM" id="SSF54106">
    <property type="entry name" value="LysM domain"/>
    <property type="match status" value="3"/>
</dbReference>
<dbReference type="SUPFAM" id="SSF54001">
    <property type="entry name" value="Cysteine proteinases"/>
    <property type="match status" value="1"/>
</dbReference>
<dbReference type="InterPro" id="IPR000064">
    <property type="entry name" value="NLP_P60_dom"/>
</dbReference>
<feature type="signal peptide" evidence="8">
    <location>
        <begin position="1"/>
        <end position="24"/>
    </location>
</feature>
<feature type="domain" description="LysM" evidence="9">
    <location>
        <begin position="100"/>
        <end position="143"/>
    </location>
</feature>
<keyword evidence="4" id="KW-0677">Repeat</keyword>
<sequence>MRKKLVGGVATVALVATFSGKASAAEHTVKPGDTLWNIANHYKTTVTKIKELNKLSSDIIYPRQVLQINGSSTANSTSTTPAVKASTKNSTTNSTPSTGSTYTVKSGDYLMRIASSHGITLAQLKQWNGLTSDLIRPGQVLRVSGGSASAPAPTTAAASTSNSSGNNSGNTANATTYKVVSGDTLGRIASKYRTTVAQLKQLNGLRSDLIYVGQVLRLNGSAPAGTTVKQTAASVSQPVQSKVGNVVTAAKQHLGVKYVWGGTTPAGFDCSGFIYYAFKQAGQNISRTSADGYFNRSYYVKTPQPGDLVFFENTYKRGISHLGIFLGGNQFIHAGNNGVEIASLSNSYWKSKFNGYKRFY</sequence>
<dbReference type="AlphaFoldDB" id="A0A429Y6M1"/>
<dbReference type="PANTHER" id="PTHR47053:SF1">
    <property type="entry name" value="MUREIN DD-ENDOPEPTIDASE MEPH-RELATED"/>
    <property type="match status" value="1"/>
</dbReference>
<evidence type="ECO:0000256" key="6">
    <source>
        <dbReference type="ARBA" id="ARBA00022807"/>
    </source>
</evidence>
<protein>
    <submittedName>
        <fullName evidence="11">Peptidoglycan endopeptidase</fullName>
    </submittedName>
</protein>
<dbReference type="GO" id="GO:0008234">
    <property type="term" value="F:cysteine-type peptidase activity"/>
    <property type="evidence" value="ECO:0007669"/>
    <property type="project" value="UniProtKB-KW"/>
</dbReference>